<dbReference type="AlphaFoldDB" id="A0AAQ3TV82"/>
<keyword evidence="3" id="KW-1185">Reference proteome</keyword>
<evidence type="ECO:0000313" key="3">
    <source>
        <dbReference type="Proteomes" id="UP001341281"/>
    </source>
</evidence>
<feature type="region of interest" description="Disordered" evidence="1">
    <location>
        <begin position="84"/>
        <end position="133"/>
    </location>
</feature>
<organism evidence="2 3">
    <name type="scientific">Paspalum notatum var. saurae</name>
    <dbReference type="NCBI Taxonomy" id="547442"/>
    <lineage>
        <taxon>Eukaryota</taxon>
        <taxon>Viridiplantae</taxon>
        <taxon>Streptophyta</taxon>
        <taxon>Embryophyta</taxon>
        <taxon>Tracheophyta</taxon>
        <taxon>Spermatophyta</taxon>
        <taxon>Magnoliopsida</taxon>
        <taxon>Liliopsida</taxon>
        <taxon>Poales</taxon>
        <taxon>Poaceae</taxon>
        <taxon>PACMAD clade</taxon>
        <taxon>Panicoideae</taxon>
        <taxon>Andropogonodae</taxon>
        <taxon>Paspaleae</taxon>
        <taxon>Paspalinae</taxon>
        <taxon>Paspalum</taxon>
    </lineage>
</organism>
<accession>A0AAQ3TV82</accession>
<feature type="compositionally biased region" description="Pro residues" evidence="1">
    <location>
        <begin position="89"/>
        <end position="98"/>
    </location>
</feature>
<evidence type="ECO:0000313" key="2">
    <source>
        <dbReference type="EMBL" id="WVZ80183.1"/>
    </source>
</evidence>
<name>A0AAQ3TV82_PASNO</name>
<dbReference type="EMBL" id="CP144750">
    <property type="protein sequence ID" value="WVZ80183.1"/>
    <property type="molecule type" value="Genomic_DNA"/>
</dbReference>
<feature type="region of interest" description="Disordered" evidence="1">
    <location>
        <begin position="1"/>
        <end position="22"/>
    </location>
</feature>
<feature type="compositionally biased region" description="Low complexity" evidence="1">
    <location>
        <begin position="111"/>
        <end position="125"/>
    </location>
</feature>
<sequence length="226" mass="22845">MRFATGSMGGVDGTSPTVTGRMGGVKLDYSFVEDTGYDSSAGSRCPPAAATSSTASAVGQATSGMARPSAAECSVCGGSTLSGSAAVPVTPPSAPPQPYRASAWASNVQHGAAGAQRRDAAAGVASPGSGRRSLAREPFAMSGLEQAPAVVGAVVNLGGRRTQSVHACRQRPDSSMAVDKKQLQPCFGCRCAPCCKRDVLLHIPDDGFELKNPSMVCVGVSSPIQI</sequence>
<gene>
    <name evidence="2" type="ORF">U9M48_027680</name>
</gene>
<dbReference type="Proteomes" id="UP001341281">
    <property type="component" value="Chromosome 06"/>
</dbReference>
<evidence type="ECO:0000256" key="1">
    <source>
        <dbReference type="SAM" id="MobiDB-lite"/>
    </source>
</evidence>
<proteinExistence type="predicted"/>
<reference evidence="2 3" key="1">
    <citation type="submission" date="2024-02" db="EMBL/GenBank/DDBJ databases">
        <title>High-quality chromosome-scale genome assembly of Pensacola bahiagrass (Paspalum notatum Flugge var. saurae).</title>
        <authorList>
            <person name="Vega J.M."/>
            <person name="Podio M."/>
            <person name="Orjuela J."/>
            <person name="Siena L.A."/>
            <person name="Pessino S.C."/>
            <person name="Combes M.C."/>
            <person name="Mariac C."/>
            <person name="Albertini E."/>
            <person name="Pupilli F."/>
            <person name="Ortiz J.P.A."/>
            <person name="Leblanc O."/>
        </authorList>
    </citation>
    <scope>NUCLEOTIDE SEQUENCE [LARGE SCALE GENOMIC DNA]</scope>
    <source>
        <strain evidence="2">R1</strain>
        <tissue evidence="2">Leaf</tissue>
    </source>
</reference>
<protein>
    <submittedName>
        <fullName evidence="2">Uncharacterized protein</fullName>
    </submittedName>
</protein>